<accession>A0A1M4ZAG7</accession>
<dbReference type="RefSeq" id="WP_073362254.1">
    <property type="nucleotide sequence ID" value="NZ_FQVQ01000004.1"/>
</dbReference>
<evidence type="ECO:0000259" key="3">
    <source>
        <dbReference type="Pfam" id="PF09990"/>
    </source>
</evidence>
<feature type="transmembrane region" description="Helical" evidence="2">
    <location>
        <begin position="12"/>
        <end position="31"/>
    </location>
</feature>
<feature type="domain" description="DUF2231" evidence="3">
    <location>
        <begin position="6"/>
        <end position="139"/>
    </location>
</feature>
<sequence>MNEAHLHLVVNHFPIVGVIFGFLLLVGSLVFRNKTLQNTAYFLFIISAVTTLVSMQTGEGAEEIVEEMPEIGHDIIHEHEEIAEKMALVMYALGGLSLAGWYMNTKENAKAKWVALLATLVSIAGMILGSLTGTSGGEIRHTEIREATTQSPVTQEPTESHEE</sequence>
<feature type="transmembrane region" description="Helical" evidence="2">
    <location>
        <begin position="113"/>
        <end position="131"/>
    </location>
</feature>
<proteinExistence type="predicted"/>
<evidence type="ECO:0000313" key="5">
    <source>
        <dbReference type="Proteomes" id="UP000184147"/>
    </source>
</evidence>
<name>A0A1M4ZAG7_9FLAO</name>
<dbReference type="STRING" id="1124188.SAMN05444377_104103"/>
<evidence type="ECO:0000313" key="4">
    <source>
        <dbReference type="EMBL" id="SHF14948.1"/>
    </source>
</evidence>
<feature type="transmembrane region" description="Helical" evidence="2">
    <location>
        <begin position="86"/>
        <end position="104"/>
    </location>
</feature>
<dbReference type="Pfam" id="PF09990">
    <property type="entry name" value="DUF2231"/>
    <property type="match status" value="1"/>
</dbReference>
<keyword evidence="5" id="KW-1185">Reference proteome</keyword>
<keyword evidence="2" id="KW-1133">Transmembrane helix</keyword>
<dbReference type="Proteomes" id="UP000184147">
    <property type="component" value="Unassembled WGS sequence"/>
</dbReference>
<feature type="compositionally biased region" description="Polar residues" evidence="1">
    <location>
        <begin position="147"/>
        <end position="157"/>
    </location>
</feature>
<evidence type="ECO:0000256" key="1">
    <source>
        <dbReference type="SAM" id="MobiDB-lite"/>
    </source>
</evidence>
<evidence type="ECO:0000256" key="2">
    <source>
        <dbReference type="SAM" id="Phobius"/>
    </source>
</evidence>
<keyword evidence="2" id="KW-0812">Transmembrane</keyword>
<feature type="transmembrane region" description="Helical" evidence="2">
    <location>
        <begin position="40"/>
        <end position="58"/>
    </location>
</feature>
<organism evidence="4 5">
    <name type="scientific">Flavobacterium fontis</name>
    <dbReference type="NCBI Taxonomy" id="1124188"/>
    <lineage>
        <taxon>Bacteria</taxon>
        <taxon>Pseudomonadati</taxon>
        <taxon>Bacteroidota</taxon>
        <taxon>Flavobacteriia</taxon>
        <taxon>Flavobacteriales</taxon>
        <taxon>Flavobacteriaceae</taxon>
        <taxon>Flavobacterium</taxon>
    </lineage>
</organism>
<protein>
    <submittedName>
        <fullName evidence="4">Uncharacterized membrane protein</fullName>
    </submittedName>
</protein>
<gene>
    <name evidence="4" type="ORF">SAMN05444377_104103</name>
</gene>
<feature type="region of interest" description="Disordered" evidence="1">
    <location>
        <begin position="142"/>
        <end position="163"/>
    </location>
</feature>
<reference evidence="4 5" key="1">
    <citation type="submission" date="2016-11" db="EMBL/GenBank/DDBJ databases">
        <authorList>
            <person name="Jaros S."/>
            <person name="Januszkiewicz K."/>
            <person name="Wedrychowicz H."/>
        </authorList>
    </citation>
    <scope>NUCLEOTIDE SEQUENCE [LARGE SCALE GENOMIC DNA]</scope>
    <source>
        <strain evidence="4 5">DSM 25660</strain>
    </source>
</reference>
<keyword evidence="2" id="KW-0472">Membrane</keyword>
<dbReference type="AlphaFoldDB" id="A0A1M4ZAG7"/>
<dbReference type="EMBL" id="FQVQ01000004">
    <property type="protein sequence ID" value="SHF14948.1"/>
    <property type="molecule type" value="Genomic_DNA"/>
</dbReference>
<dbReference type="OrthoDB" id="853672at2"/>
<dbReference type="InterPro" id="IPR019251">
    <property type="entry name" value="DUF2231_TM"/>
</dbReference>